<dbReference type="InterPro" id="IPR001509">
    <property type="entry name" value="Epimerase_deHydtase"/>
</dbReference>
<accession>A0ABX6P4Z3</accession>
<dbReference type="Gene3D" id="3.40.50.720">
    <property type="entry name" value="NAD(P)-binding Rossmann-like Domain"/>
    <property type="match status" value="1"/>
</dbReference>
<dbReference type="Pfam" id="PF01370">
    <property type="entry name" value="Epimerase"/>
    <property type="match status" value="1"/>
</dbReference>
<feature type="domain" description="NAD-dependent epimerase/dehydratase" evidence="1">
    <location>
        <begin position="18"/>
        <end position="261"/>
    </location>
</feature>
<dbReference type="SUPFAM" id="SSF51735">
    <property type="entry name" value="NAD(P)-binding Rossmann-fold domains"/>
    <property type="match status" value="1"/>
</dbReference>
<reference evidence="2 3" key="1">
    <citation type="submission" date="2020-05" db="EMBL/GenBank/DDBJ databases">
        <title>Ramlibacter rhizophilus sp. nov., isolated from rhizosphere soil of national flower Mugunghwa from South Korea.</title>
        <authorList>
            <person name="Zheng-Fei Y."/>
            <person name="Huan T."/>
        </authorList>
    </citation>
    <scope>NUCLEOTIDE SEQUENCE [LARGE SCALE GENOMIC DNA]</scope>
    <source>
        <strain evidence="2 3">H242</strain>
    </source>
</reference>
<sequence>MTATLPDSMQAEIRGKTWLITGGASLIGSHIADQLLQAGAGKVRLFDNFSLGSRDNIAHLGGDDRVELIKGDVLSTDDLARAFNGVTGVFALAGFLTLPMANNPHLGLSVNVIGLVNTLDACKAAGVRRIVLSSSVSAYGNSTAAQITEETPFTAHGLPAPSQMYGTSKLLGEALCAQYARAHGLQFNALRFSSVYGERQHARAVNALFIAQTLQSVLKDEPPVIVGDGSEVHDYIYVTDVARGCLMAMAGASHGHVLNIATGVDTTLTRVVELVLQKPARRRCVPNTRKTLARCAPLPSRT</sequence>
<name>A0ABX6P4Z3_9BURK</name>
<dbReference type="InterPro" id="IPR050177">
    <property type="entry name" value="Lipid_A_modif_metabolic_enz"/>
</dbReference>
<proteinExistence type="predicted"/>
<evidence type="ECO:0000259" key="1">
    <source>
        <dbReference type="Pfam" id="PF01370"/>
    </source>
</evidence>
<keyword evidence="3" id="KW-1185">Reference proteome</keyword>
<dbReference type="Gene3D" id="3.90.25.10">
    <property type="entry name" value="UDP-galactose 4-epimerase, domain 1"/>
    <property type="match status" value="1"/>
</dbReference>
<reference evidence="2 3" key="2">
    <citation type="submission" date="2020-05" db="EMBL/GenBank/DDBJ databases">
        <authorList>
            <person name="Khan S.A."/>
            <person name="Jeon C.O."/>
            <person name="Chun B.H."/>
        </authorList>
    </citation>
    <scope>NUCLEOTIDE SEQUENCE [LARGE SCALE GENOMIC DNA]</scope>
    <source>
        <strain evidence="2 3">H242</strain>
    </source>
</reference>
<dbReference type="PANTHER" id="PTHR43245:SF53">
    <property type="entry name" value="EPIMERASE-RELATED"/>
    <property type="match status" value="1"/>
</dbReference>
<evidence type="ECO:0000313" key="3">
    <source>
        <dbReference type="Proteomes" id="UP000500826"/>
    </source>
</evidence>
<dbReference type="InterPro" id="IPR036291">
    <property type="entry name" value="NAD(P)-bd_dom_sf"/>
</dbReference>
<protein>
    <submittedName>
        <fullName evidence="2">NAD-dependent epimerase/dehydratase family protein</fullName>
    </submittedName>
</protein>
<dbReference type="EMBL" id="CP053418">
    <property type="protein sequence ID" value="QJW85167.1"/>
    <property type="molecule type" value="Genomic_DNA"/>
</dbReference>
<dbReference type="PANTHER" id="PTHR43245">
    <property type="entry name" value="BIFUNCTIONAL POLYMYXIN RESISTANCE PROTEIN ARNA"/>
    <property type="match status" value="1"/>
</dbReference>
<organism evidence="2 3">
    <name type="scientific">Ramlibacter terrae</name>
    <dbReference type="NCBI Taxonomy" id="2732511"/>
    <lineage>
        <taxon>Bacteria</taxon>
        <taxon>Pseudomonadati</taxon>
        <taxon>Pseudomonadota</taxon>
        <taxon>Betaproteobacteria</taxon>
        <taxon>Burkholderiales</taxon>
        <taxon>Comamonadaceae</taxon>
        <taxon>Ramlibacter</taxon>
    </lineage>
</organism>
<gene>
    <name evidence="2" type="ORF">HK414_22185</name>
</gene>
<dbReference type="Proteomes" id="UP000500826">
    <property type="component" value="Chromosome"/>
</dbReference>
<evidence type="ECO:0000313" key="2">
    <source>
        <dbReference type="EMBL" id="QJW85167.1"/>
    </source>
</evidence>